<keyword evidence="2" id="KW-1185">Reference proteome</keyword>
<dbReference type="RefSeq" id="XP_065643399.1">
    <property type="nucleotide sequence ID" value="XM_065787327.1"/>
</dbReference>
<dbReference type="RefSeq" id="XP_065643398.1">
    <property type="nucleotide sequence ID" value="XM_065787326.1"/>
</dbReference>
<dbReference type="PANTHER" id="PTHR11046">
    <property type="entry name" value="OLIGORIBONUCLEASE, MITOCHONDRIAL"/>
    <property type="match status" value="1"/>
</dbReference>
<dbReference type="PANTHER" id="PTHR11046:SF25">
    <property type="match status" value="1"/>
</dbReference>
<keyword evidence="1" id="KW-0540">Nuclease</keyword>
<keyword evidence="1" id="KW-0378">Hydrolase</keyword>
<proteinExistence type="predicted"/>
<protein>
    <submittedName>
        <fullName evidence="3 4">Uncharacterized protein LOC136075085</fullName>
    </submittedName>
</protein>
<reference evidence="2 3" key="1">
    <citation type="submission" date="2025-05" db="UniProtKB">
        <authorList>
            <consortium name="RefSeq"/>
        </authorList>
    </citation>
    <scope>NUCLEOTIDE SEQUENCE [LARGE SCALE GENOMIC DNA]</scope>
</reference>
<dbReference type="GeneID" id="136075085"/>
<evidence type="ECO:0000313" key="3">
    <source>
        <dbReference type="RefSeq" id="XP_065643398.1"/>
    </source>
</evidence>
<gene>
    <name evidence="3 4" type="primary">LOC136075085</name>
</gene>
<sequence>MKIKERDRFKKLTIKHNADIKINTNAINSLENDMTQLENGTINNTITLDDKTYPLKMRMIIYSMILSNVPTANIPFLLDKIAKYLGILFSHIPQRSTVDQMARELGNIADLQVAEWTINNNYLTLGFDATTQEGVHVNSIHFTSKDKCQVIAIDQSPGGTAVDYANHICNEVDHTALVYSELHLKPYDESRRLVISNISNTMSDRVSVNHLTITKVNKIWAKNLNELNCHLHPLDTIATSCRLAMKSLKIETCQLFGYDCMAVKVVLAMNKMRFKDVKGDPQGFVNFLDNNELPRGIIPRYRGNRLHILFHTCFVFVKHYTKFMNFLTIGAVKRKTLQKILRDAFCNTTAVKQMCVLALFGKILTGPWMTTFYVSSESATFDHVGGIAIIKKLVQTVEDCKCNPAAIFCRETDFFGNTLLPNIFEPITKICTIDAQVIAMTKACLIAITEVLNRQYKRYFSITITQALLEETASARLHNIDSEELMGMFSAAKGRSPNATIDYISCKLKTKKNKTVDYLDNLDDFSREKVIKWAIQAARKNRIKTRIEHAKIRTEISKRQTDKRQKMDEKEKQQLERQLLLLTISEILNLFQNLSTK</sequence>
<evidence type="ECO:0000256" key="1">
    <source>
        <dbReference type="ARBA" id="ARBA00022722"/>
    </source>
</evidence>
<accession>A0ABM4B3I6</accession>
<evidence type="ECO:0000313" key="2">
    <source>
        <dbReference type="Proteomes" id="UP001652625"/>
    </source>
</evidence>
<dbReference type="InterPro" id="IPR022894">
    <property type="entry name" value="Oligoribonuclease"/>
</dbReference>
<organism evidence="2 3">
    <name type="scientific">Hydra vulgaris</name>
    <name type="common">Hydra</name>
    <name type="synonym">Hydra attenuata</name>
    <dbReference type="NCBI Taxonomy" id="6087"/>
    <lineage>
        <taxon>Eukaryota</taxon>
        <taxon>Metazoa</taxon>
        <taxon>Cnidaria</taxon>
        <taxon>Hydrozoa</taxon>
        <taxon>Hydroidolina</taxon>
        <taxon>Anthoathecata</taxon>
        <taxon>Aplanulata</taxon>
        <taxon>Hydridae</taxon>
        <taxon>Hydra</taxon>
    </lineage>
</organism>
<evidence type="ECO:0000313" key="4">
    <source>
        <dbReference type="RefSeq" id="XP_065643399.1"/>
    </source>
</evidence>
<dbReference type="Proteomes" id="UP001652625">
    <property type="component" value="Chromosome 01"/>
</dbReference>
<name>A0ABM4B3I6_HYDVU</name>